<dbReference type="PANTHER" id="PTHR43798">
    <property type="entry name" value="MONOACYLGLYCEROL LIPASE"/>
    <property type="match status" value="1"/>
</dbReference>
<dbReference type="SUPFAM" id="SSF53474">
    <property type="entry name" value="alpha/beta-Hydrolases"/>
    <property type="match status" value="1"/>
</dbReference>
<sequence length="259" mass="27189">MMFATLNGATLHYRFRAGQGRAVVFLNSLGTDFRIWDAVIDQLPAETPVLCIDKRGHGLSDGNDITMPNLVGDVAALMDHTGLTSALVCGVSVGGLIAQGLATTRPDLVSGLVLCCTGAKIGDAAMWNTRISAVQTDGIGAMAPAILERWFSAQFRAEQPTALAIYRNMLARTTANGYAAVCATLRDTDSTAATRTITVPTHCIAGSADLSTPPDLVRALSALIQGATFEVIADCGHLPCIEAPKTVAQAINAVHKRIQ</sequence>
<proteinExistence type="predicted"/>
<keyword evidence="3" id="KW-1185">Reference proteome</keyword>
<dbReference type="InterPro" id="IPR050266">
    <property type="entry name" value="AB_hydrolase_sf"/>
</dbReference>
<dbReference type="Pfam" id="PF12697">
    <property type="entry name" value="Abhydrolase_6"/>
    <property type="match status" value="1"/>
</dbReference>
<gene>
    <name evidence="2" type="ORF">SAMN05421665_0282</name>
</gene>
<dbReference type="GO" id="GO:0047570">
    <property type="term" value="F:3-oxoadipate enol-lactonase activity"/>
    <property type="evidence" value="ECO:0007669"/>
    <property type="project" value="InterPro"/>
</dbReference>
<dbReference type="InterPro" id="IPR029058">
    <property type="entry name" value="AB_hydrolase_fold"/>
</dbReference>
<dbReference type="AlphaFoldDB" id="A0A1R3WDM0"/>
<evidence type="ECO:0000313" key="2">
    <source>
        <dbReference type="EMBL" id="SIT75940.1"/>
    </source>
</evidence>
<accession>A0A1R3WDM0</accession>
<dbReference type="STRING" id="287098.SAMN05421665_0282"/>
<dbReference type="InterPro" id="IPR000073">
    <property type="entry name" value="AB_hydrolase_1"/>
</dbReference>
<dbReference type="GO" id="GO:0016020">
    <property type="term" value="C:membrane"/>
    <property type="evidence" value="ECO:0007669"/>
    <property type="project" value="TreeGrafter"/>
</dbReference>
<dbReference type="GO" id="GO:0042952">
    <property type="term" value="P:beta-ketoadipate pathway"/>
    <property type="evidence" value="ECO:0007669"/>
    <property type="project" value="InterPro"/>
</dbReference>
<name>A0A1R3WDM0_9RHOB</name>
<dbReference type="OrthoDB" id="9793083at2"/>
<reference evidence="3" key="1">
    <citation type="submission" date="2017-01" db="EMBL/GenBank/DDBJ databases">
        <authorList>
            <person name="Varghese N."/>
            <person name="Submissions S."/>
        </authorList>
    </citation>
    <scope>NUCLEOTIDE SEQUENCE [LARGE SCALE GENOMIC DNA]</scope>
    <source>
        <strain evidence="3">DSM 29591</strain>
    </source>
</reference>
<organism evidence="2 3">
    <name type="scientific">Yoonia rosea</name>
    <dbReference type="NCBI Taxonomy" id="287098"/>
    <lineage>
        <taxon>Bacteria</taxon>
        <taxon>Pseudomonadati</taxon>
        <taxon>Pseudomonadota</taxon>
        <taxon>Alphaproteobacteria</taxon>
        <taxon>Rhodobacterales</taxon>
        <taxon>Paracoccaceae</taxon>
        <taxon>Yoonia</taxon>
    </lineage>
</organism>
<dbReference type="EMBL" id="FTPR01000001">
    <property type="protein sequence ID" value="SIT75940.1"/>
    <property type="molecule type" value="Genomic_DNA"/>
</dbReference>
<dbReference type="RefSeq" id="WP_076658051.1">
    <property type="nucleotide sequence ID" value="NZ_FTPR01000001.1"/>
</dbReference>
<evidence type="ECO:0000259" key="1">
    <source>
        <dbReference type="Pfam" id="PF12697"/>
    </source>
</evidence>
<evidence type="ECO:0000313" key="3">
    <source>
        <dbReference type="Proteomes" id="UP000186997"/>
    </source>
</evidence>
<dbReference type="Gene3D" id="3.40.50.1820">
    <property type="entry name" value="alpha/beta hydrolase"/>
    <property type="match status" value="1"/>
</dbReference>
<protein>
    <submittedName>
        <fullName evidence="2">3-oxoadipate enol-lactonase</fullName>
    </submittedName>
</protein>
<feature type="domain" description="AB hydrolase-1" evidence="1">
    <location>
        <begin position="23"/>
        <end position="250"/>
    </location>
</feature>
<dbReference type="PANTHER" id="PTHR43798:SF33">
    <property type="entry name" value="HYDROLASE, PUTATIVE (AFU_ORTHOLOGUE AFUA_2G14860)-RELATED"/>
    <property type="match status" value="1"/>
</dbReference>
<dbReference type="InterPro" id="IPR026968">
    <property type="entry name" value="PcaD/CatD"/>
</dbReference>
<dbReference type="Proteomes" id="UP000186997">
    <property type="component" value="Unassembled WGS sequence"/>
</dbReference>
<dbReference type="NCBIfam" id="TIGR02427">
    <property type="entry name" value="protocat_pcaD"/>
    <property type="match status" value="1"/>
</dbReference>